<dbReference type="AlphaFoldDB" id="A0A2P5A4H1"/>
<keyword evidence="3 4" id="KW-0808">Transferase</keyword>
<dbReference type="PANTHER" id="PTHR48047:SF182">
    <property type="entry name" value="GLYCOSYLTRANSFERASE"/>
    <property type="match status" value="1"/>
</dbReference>
<dbReference type="Proteomes" id="UP000237105">
    <property type="component" value="Unassembled WGS sequence"/>
</dbReference>
<accession>A0A2P5A4H1</accession>
<sequence length="496" mass="55708">MGSKSHDQPHFILVPLMSQGHLIPMVDMSKLLANHGVAVTIVTTPQNAVRFDRVIAHAVESGLRIRLLQLRLPCAEAGLPDGCENLDTLPSRKLSGNFFLAARMLQKPLEHFLEKAQPRPSCIISDRYLAWTSNVAQNLGIPRLVFDGTSCFNLMCSHNIEASKIYKRVSEFEPFAVPDLPDNISLTKSQLPETFNPGPLYMPELHDEIDAAEKMSYGLVVNTFEELEEDYVKDSRKVIKGGKVWCIGPVSLCNEDQFDKSHRGNKSSIDEDQCLKWLDSWPESSVVYACLGTLSSLQPQQVLELGLGLEASLRPFVLIIREGYKSVELEKLISEDGFLERTKERGLLIRGWAPQVLILSHKAIGGFLTHCGWNSVLEGVSAGLPMMTWPMFSEQFFNDKFVTEVLRIGVSLGVEGRAMKWGEEEKCGVMVKREDIQRAIEQVMDMGEEQEEIRKRAREFGEKAKKAMEKGGSSYLNVKLLVEDIVQQQSMQTHSK</sequence>
<organism evidence="7 8">
    <name type="scientific">Parasponia andersonii</name>
    <name type="common">Sponia andersonii</name>
    <dbReference type="NCBI Taxonomy" id="3476"/>
    <lineage>
        <taxon>Eukaryota</taxon>
        <taxon>Viridiplantae</taxon>
        <taxon>Streptophyta</taxon>
        <taxon>Embryophyta</taxon>
        <taxon>Tracheophyta</taxon>
        <taxon>Spermatophyta</taxon>
        <taxon>Magnoliopsida</taxon>
        <taxon>eudicotyledons</taxon>
        <taxon>Gunneridae</taxon>
        <taxon>Pentapetalae</taxon>
        <taxon>rosids</taxon>
        <taxon>fabids</taxon>
        <taxon>Rosales</taxon>
        <taxon>Cannabaceae</taxon>
        <taxon>Parasponia</taxon>
    </lineage>
</organism>
<proteinExistence type="inferred from homology"/>
<evidence type="ECO:0000313" key="8">
    <source>
        <dbReference type="Proteomes" id="UP000237105"/>
    </source>
</evidence>
<protein>
    <recommendedName>
        <fullName evidence="5">Glycosyltransferase</fullName>
        <ecNumber evidence="5">2.4.1.-</ecNumber>
    </recommendedName>
</protein>
<name>A0A2P5A4H1_PARAD</name>
<evidence type="ECO:0000256" key="2">
    <source>
        <dbReference type="ARBA" id="ARBA00022676"/>
    </source>
</evidence>
<comment type="similarity">
    <text evidence="1 4">Belongs to the UDP-glycosyltransferase family.</text>
</comment>
<evidence type="ECO:0000259" key="6">
    <source>
        <dbReference type="Pfam" id="PF26168"/>
    </source>
</evidence>
<evidence type="ECO:0000256" key="4">
    <source>
        <dbReference type="RuleBase" id="RU003718"/>
    </source>
</evidence>
<evidence type="ECO:0000313" key="7">
    <source>
        <dbReference type="EMBL" id="PON31424.1"/>
    </source>
</evidence>
<dbReference type="FunFam" id="3.40.50.2000:FF:000071">
    <property type="entry name" value="Glycosyltransferase"/>
    <property type="match status" value="1"/>
</dbReference>
<dbReference type="InterPro" id="IPR002213">
    <property type="entry name" value="UDP_glucos_trans"/>
</dbReference>
<dbReference type="PANTHER" id="PTHR48047">
    <property type="entry name" value="GLYCOSYLTRANSFERASE"/>
    <property type="match status" value="1"/>
</dbReference>
<dbReference type="FunFam" id="3.40.50.2000:FF:000047">
    <property type="entry name" value="Glycosyltransferase"/>
    <property type="match status" value="1"/>
</dbReference>
<dbReference type="Pfam" id="PF26168">
    <property type="entry name" value="Glyco_transf_N"/>
    <property type="match status" value="1"/>
</dbReference>
<dbReference type="InterPro" id="IPR035595">
    <property type="entry name" value="UDP_glycos_trans_CS"/>
</dbReference>
<evidence type="ECO:0000256" key="5">
    <source>
        <dbReference type="RuleBase" id="RU362057"/>
    </source>
</evidence>
<dbReference type="InterPro" id="IPR058980">
    <property type="entry name" value="Glyco_transf_N"/>
</dbReference>
<keyword evidence="8" id="KW-1185">Reference proteome</keyword>
<evidence type="ECO:0000256" key="3">
    <source>
        <dbReference type="ARBA" id="ARBA00022679"/>
    </source>
</evidence>
<dbReference type="CDD" id="cd03784">
    <property type="entry name" value="GT1_Gtf-like"/>
    <property type="match status" value="1"/>
</dbReference>
<dbReference type="Gene3D" id="3.40.50.2000">
    <property type="entry name" value="Glycogen Phosphorylase B"/>
    <property type="match status" value="2"/>
</dbReference>
<dbReference type="SUPFAM" id="SSF53756">
    <property type="entry name" value="UDP-Glycosyltransferase/glycogen phosphorylase"/>
    <property type="match status" value="1"/>
</dbReference>
<keyword evidence="2 4" id="KW-0328">Glycosyltransferase</keyword>
<comment type="caution">
    <text evidence="7">The sequence shown here is derived from an EMBL/GenBank/DDBJ whole genome shotgun (WGS) entry which is preliminary data.</text>
</comment>
<reference evidence="8" key="1">
    <citation type="submission" date="2016-06" db="EMBL/GenBank/DDBJ databases">
        <title>Parallel loss of symbiosis genes in relatives of nitrogen-fixing non-legume Parasponia.</title>
        <authorList>
            <person name="Van Velzen R."/>
            <person name="Holmer R."/>
            <person name="Bu F."/>
            <person name="Rutten L."/>
            <person name="Van Zeijl A."/>
            <person name="Liu W."/>
            <person name="Santuari L."/>
            <person name="Cao Q."/>
            <person name="Sharma T."/>
            <person name="Shen D."/>
            <person name="Roswanjaya Y."/>
            <person name="Wardhani T."/>
            <person name="Kalhor M.S."/>
            <person name="Jansen J."/>
            <person name="Van den Hoogen J."/>
            <person name="Gungor B."/>
            <person name="Hartog M."/>
            <person name="Hontelez J."/>
            <person name="Verver J."/>
            <person name="Yang W.-C."/>
            <person name="Schijlen E."/>
            <person name="Repin R."/>
            <person name="Schilthuizen M."/>
            <person name="Schranz E."/>
            <person name="Heidstra R."/>
            <person name="Miyata K."/>
            <person name="Fedorova E."/>
            <person name="Kohlen W."/>
            <person name="Bisseling T."/>
            <person name="Smit S."/>
            <person name="Geurts R."/>
        </authorList>
    </citation>
    <scope>NUCLEOTIDE SEQUENCE [LARGE SCALE GENOMIC DNA]</scope>
    <source>
        <strain evidence="8">cv. WU1-14</strain>
    </source>
</reference>
<dbReference type="EC" id="2.4.1.-" evidence="5"/>
<feature type="domain" description="Glycosyltransferase N-terminal" evidence="6">
    <location>
        <begin position="12"/>
        <end position="250"/>
    </location>
</feature>
<gene>
    <name evidence="7" type="ORF">PanWU01x14_370010</name>
</gene>
<evidence type="ECO:0000256" key="1">
    <source>
        <dbReference type="ARBA" id="ARBA00009995"/>
    </source>
</evidence>
<dbReference type="PROSITE" id="PS00375">
    <property type="entry name" value="UDPGT"/>
    <property type="match status" value="1"/>
</dbReference>
<dbReference type="Pfam" id="PF00201">
    <property type="entry name" value="UDPGT"/>
    <property type="match status" value="1"/>
</dbReference>
<dbReference type="OrthoDB" id="5835829at2759"/>
<dbReference type="EMBL" id="JXTB01001059">
    <property type="protein sequence ID" value="PON31424.1"/>
    <property type="molecule type" value="Genomic_DNA"/>
</dbReference>
<dbReference type="GO" id="GO:0035251">
    <property type="term" value="F:UDP-glucosyltransferase activity"/>
    <property type="evidence" value="ECO:0007669"/>
    <property type="project" value="TreeGrafter"/>
</dbReference>